<evidence type="ECO:0000256" key="2">
    <source>
        <dbReference type="ARBA" id="ARBA00014912"/>
    </source>
</evidence>
<dbReference type="InterPro" id="IPR013763">
    <property type="entry name" value="Cyclin-like_dom"/>
</dbReference>
<dbReference type="PANTHER" id="PTHR10026">
    <property type="entry name" value="CYCLIN"/>
    <property type="match status" value="1"/>
</dbReference>
<reference evidence="5 6" key="1">
    <citation type="submission" date="2024-04" db="EMBL/GenBank/DDBJ databases">
        <title>Phyllosticta paracitricarpa is synonymous to the EU quarantine fungus P. citricarpa based on phylogenomic analyses.</title>
        <authorList>
            <consortium name="Lawrence Berkeley National Laboratory"/>
            <person name="Van Ingen-Buijs V.A."/>
            <person name="Van Westerhoven A.C."/>
            <person name="Haridas S."/>
            <person name="Skiadas P."/>
            <person name="Martin F."/>
            <person name="Groenewald J.Z."/>
            <person name="Crous P.W."/>
            <person name="Seidl M.F."/>
        </authorList>
    </citation>
    <scope>NUCLEOTIDE SEQUENCE [LARGE SCALE GENOMIC DNA]</scope>
    <source>
        <strain evidence="5 6">CBS 122670</strain>
    </source>
</reference>
<comment type="similarity">
    <text evidence="1">Belongs to the cyclin family. Cyclin C subfamily.</text>
</comment>
<dbReference type="SUPFAM" id="SSF47954">
    <property type="entry name" value="Cyclin-like"/>
    <property type="match status" value="2"/>
</dbReference>
<dbReference type="InterPro" id="IPR036915">
    <property type="entry name" value="Cyclin-like_sf"/>
</dbReference>
<evidence type="ECO:0000313" key="5">
    <source>
        <dbReference type="EMBL" id="KAK7549494.1"/>
    </source>
</evidence>
<proteinExistence type="inferred from homology"/>
<dbReference type="Pfam" id="PF00134">
    <property type="entry name" value="Cyclin_N"/>
    <property type="match status" value="1"/>
</dbReference>
<dbReference type="Gene3D" id="1.10.472.10">
    <property type="entry name" value="Cyclin-like"/>
    <property type="match status" value="2"/>
</dbReference>
<name>A0ABR1MHL6_9PEZI</name>
<gene>
    <name evidence="5" type="ORF">IWX46DRAFT_462652</name>
</gene>
<keyword evidence="6" id="KW-1185">Reference proteome</keyword>
<dbReference type="SMART" id="SM00385">
    <property type="entry name" value="CYCLIN"/>
    <property type="match status" value="1"/>
</dbReference>
<keyword evidence="3" id="KW-0195">Cyclin</keyword>
<dbReference type="Proteomes" id="UP001365128">
    <property type="component" value="Unassembled WGS sequence"/>
</dbReference>
<dbReference type="InterPro" id="IPR006671">
    <property type="entry name" value="Cyclin_N"/>
</dbReference>
<organism evidence="5 6">
    <name type="scientific">Phyllosticta citricarpa</name>
    <dbReference type="NCBI Taxonomy" id="55181"/>
    <lineage>
        <taxon>Eukaryota</taxon>
        <taxon>Fungi</taxon>
        <taxon>Dikarya</taxon>
        <taxon>Ascomycota</taxon>
        <taxon>Pezizomycotina</taxon>
        <taxon>Dothideomycetes</taxon>
        <taxon>Dothideomycetes incertae sedis</taxon>
        <taxon>Botryosphaeriales</taxon>
        <taxon>Phyllostictaceae</taxon>
        <taxon>Phyllosticta</taxon>
    </lineage>
</organism>
<protein>
    <recommendedName>
        <fullName evidence="2">RNA polymerase II holoenzyme cyclin-like subunit</fullName>
    </recommendedName>
</protein>
<dbReference type="EMBL" id="JBBPDW010000009">
    <property type="protein sequence ID" value="KAK7549494.1"/>
    <property type="molecule type" value="Genomic_DNA"/>
</dbReference>
<feature type="domain" description="Cyclin-like" evidence="4">
    <location>
        <begin position="68"/>
        <end position="174"/>
    </location>
</feature>
<evidence type="ECO:0000256" key="3">
    <source>
        <dbReference type="RuleBase" id="RU000383"/>
    </source>
</evidence>
<dbReference type="PIRSF" id="PIRSF028758">
    <property type="entry name" value="Cyclin, C/H/G types"/>
    <property type="match status" value="1"/>
</dbReference>
<evidence type="ECO:0000256" key="1">
    <source>
        <dbReference type="ARBA" id="ARBA00008638"/>
    </source>
</evidence>
<evidence type="ECO:0000259" key="4">
    <source>
        <dbReference type="SMART" id="SM00385"/>
    </source>
</evidence>
<evidence type="ECO:0000313" key="6">
    <source>
        <dbReference type="Proteomes" id="UP001365128"/>
    </source>
</evidence>
<accession>A0ABR1MHL6</accession>
<sequence length="343" mass="38171">MAANYWNSTQFRFWTFSKPKLALMRRSLEDENKDLVQKFALPDRRLLSVYFSSRAWLCGLPVSLLTGPELNKLVRRLKLSQQAVATAQVYVRRVYTKVEIRRTNPNLVLVTALYLACKMEESPQHIRMILGEAKQAWQGTFSPLSISTPANRYCIDIVLPDTSKLGECEFHIISELNSQLIIHHPYRSLADLENSWKLTHEEHSVAEYLINDHYLTDMPLLHPPHVIAVTAMVLAVTLGPPQAQAGLNMLSAANMQSAMANLANAGGAAGGGTAATGGGGGGGGSPARVQHFMNWLAETTIDIDAVADCVQEFISLYEVWETYNEKLCKDQINRFIKARGLEK</sequence>
<comment type="caution">
    <text evidence="5">The sequence shown here is derived from an EMBL/GenBank/DDBJ whole genome shotgun (WGS) entry which is preliminary data.</text>
</comment>
<dbReference type="InterPro" id="IPR043198">
    <property type="entry name" value="Cyclin/Ssn8"/>
</dbReference>